<protein>
    <recommendedName>
        <fullName evidence="3">DUF3164 family protein</fullName>
    </recommendedName>
</protein>
<dbReference type="InterPro" id="IPR021505">
    <property type="entry name" value="Phage_B3_Orf6"/>
</dbReference>
<organism evidence="1 2">
    <name type="scientific">Pseudomonas phage Fc02</name>
    <dbReference type="NCBI Taxonomy" id="2301634"/>
    <lineage>
        <taxon>Viruses</taxon>
        <taxon>Duplodnaviria</taxon>
        <taxon>Heunggongvirae</taxon>
        <taxon>Uroviricota</taxon>
        <taxon>Caudoviricetes</taxon>
        <taxon>Guarnerosvirinae</taxon>
        <taxon>Torontovirus</taxon>
        <taxon>Torontovirus Fc02</taxon>
    </lineage>
</organism>
<gene>
    <name evidence="1" type="ORF">Fc02_07</name>
</gene>
<proteinExistence type="predicted"/>
<dbReference type="Proteomes" id="UP000321783">
    <property type="component" value="Segment"/>
</dbReference>
<name>A0A5A4N024_9CAUD</name>
<evidence type="ECO:0000313" key="1">
    <source>
        <dbReference type="EMBL" id="AYD80266.1"/>
    </source>
</evidence>
<sequence length="207" mass="23377">MTEAKHIPIPEGWVRNAVGNLVHESEIREQDKLRDRVVTDIAAEANRLHEALKALKKKALSDIDDLISIAGEKYDMKLGGPKGNVSLLSFNGQYKVMRVYADRVTYTEEMEVAKAKVFECIRSWGEESNKHLLTLATNAFRLNRHGEISISRVTEMMRAEIDDSEWKKAMDAVKDSLIVSGSAVYIRVQQRQDNGQYETINLDIAGV</sequence>
<dbReference type="Pfam" id="PF11363">
    <property type="entry name" value="DUF3164"/>
    <property type="match status" value="1"/>
</dbReference>
<keyword evidence="2" id="KW-1185">Reference proteome</keyword>
<reference evidence="1 2" key="1">
    <citation type="submission" date="2018-08" db="EMBL/GenBank/DDBJ databases">
        <title>Characterization and comparative genomics of a group of B3-like Pseudomonas phages.</title>
        <authorList>
            <person name="Cazares A."/>
            <person name="Carballo-Ontiveros M.A."/>
            <person name="Guarneros G."/>
        </authorList>
    </citation>
    <scope>NUCLEOTIDE SEQUENCE [LARGE SCALE GENOMIC DNA]</scope>
</reference>
<dbReference type="EMBL" id="MH719189">
    <property type="protein sequence ID" value="AYD80266.1"/>
    <property type="molecule type" value="Genomic_DNA"/>
</dbReference>
<evidence type="ECO:0000313" key="2">
    <source>
        <dbReference type="Proteomes" id="UP000321783"/>
    </source>
</evidence>
<accession>A0A5A4N024</accession>
<evidence type="ECO:0008006" key="3">
    <source>
        <dbReference type="Google" id="ProtNLM"/>
    </source>
</evidence>